<name>A0A158E4H6_9BURK</name>
<evidence type="ECO:0000313" key="2">
    <source>
        <dbReference type="Proteomes" id="UP000054911"/>
    </source>
</evidence>
<sequence>MSRTFVFDRFDVRGCACDDCQTGVTTHAEFDGEWVKAQDAISREAVLQAQIRTLETQLKDARAANERPKATLSEVHVILTDAGIPHLAVRMDRALKKIDEART</sequence>
<evidence type="ECO:0000313" key="1">
    <source>
        <dbReference type="EMBL" id="SAL01630.1"/>
    </source>
</evidence>
<dbReference type="STRING" id="1777141.AWB80_08170"/>
<comment type="caution">
    <text evidence="1">The sequence shown here is derived from an EMBL/GenBank/DDBJ whole genome shotgun (WGS) entry which is preliminary data.</text>
</comment>
<organism evidence="1 2">
    <name type="scientific">Caballeronia pedi</name>
    <dbReference type="NCBI Taxonomy" id="1777141"/>
    <lineage>
        <taxon>Bacteria</taxon>
        <taxon>Pseudomonadati</taxon>
        <taxon>Pseudomonadota</taxon>
        <taxon>Betaproteobacteria</taxon>
        <taxon>Burkholderiales</taxon>
        <taxon>Burkholderiaceae</taxon>
        <taxon>Caballeronia</taxon>
    </lineage>
</organism>
<dbReference type="EMBL" id="FCOE02000068">
    <property type="protein sequence ID" value="SAL01630.1"/>
    <property type="molecule type" value="Genomic_DNA"/>
</dbReference>
<keyword evidence="2" id="KW-1185">Reference proteome</keyword>
<gene>
    <name evidence="1" type="ORF">AWB80_08170</name>
</gene>
<proteinExistence type="predicted"/>
<accession>A0A158E4H6</accession>
<reference evidence="1" key="1">
    <citation type="submission" date="2016-01" db="EMBL/GenBank/DDBJ databases">
        <authorList>
            <person name="Peeters C."/>
        </authorList>
    </citation>
    <scope>NUCLEOTIDE SEQUENCE [LARGE SCALE GENOMIC DNA]</scope>
    <source>
        <strain evidence="1">LMG 29323</strain>
    </source>
</reference>
<dbReference type="Proteomes" id="UP000054911">
    <property type="component" value="Unassembled WGS sequence"/>
</dbReference>
<dbReference type="RefSeq" id="WP_061180336.1">
    <property type="nucleotide sequence ID" value="NZ_FCOE02000068.1"/>
</dbReference>
<protein>
    <submittedName>
        <fullName evidence="1">Uncharacterized protein</fullName>
    </submittedName>
</protein>
<dbReference type="AlphaFoldDB" id="A0A158E4H6"/>